<feature type="transmembrane region" description="Helical" evidence="1">
    <location>
        <begin position="233"/>
        <end position="255"/>
    </location>
</feature>
<reference evidence="2 5" key="1">
    <citation type="submission" date="2019-10" db="EMBL/GenBank/DDBJ databases">
        <title>Comparative genomics of sulfur disproportionating microorganisms.</title>
        <authorList>
            <person name="Ward L.M."/>
            <person name="Bertran E."/>
            <person name="Johnston D."/>
        </authorList>
    </citation>
    <scope>NUCLEOTIDE SEQUENCE [LARGE SCALE GENOMIC DNA]</scope>
    <source>
        <strain evidence="2 5">DSM 3772</strain>
    </source>
</reference>
<evidence type="ECO:0008006" key="6">
    <source>
        <dbReference type="Google" id="ProtNLM"/>
    </source>
</evidence>
<feature type="transmembrane region" description="Helical" evidence="1">
    <location>
        <begin position="160"/>
        <end position="182"/>
    </location>
</feature>
<evidence type="ECO:0000313" key="5">
    <source>
        <dbReference type="Proteomes" id="UP000474054"/>
    </source>
</evidence>
<dbReference type="Proteomes" id="UP000426328">
    <property type="component" value="Chromosome"/>
</dbReference>
<name>A0A650CV72_ACIAM</name>
<dbReference type="GeneID" id="42779430"/>
<evidence type="ECO:0000313" key="3">
    <source>
        <dbReference type="EMBL" id="QGR21736.1"/>
    </source>
</evidence>
<feature type="transmembrane region" description="Helical" evidence="1">
    <location>
        <begin position="71"/>
        <end position="91"/>
    </location>
</feature>
<keyword evidence="1" id="KW-0472">Membrane</keyword>
<proteinExistence type="predicted"/>
<dbReference type="RefSeq" id="WP_152941736.1">
    <property type="nucleotide sequence ID" value="NZ_CP045482.1"/>
</dbReference>
<feature type="transmembrane region" description="Helical" evidence="1">
    <location>
        <begin position="319"/>
        <end position="338"/>
    </location>
</feature>
<evidence type="ECO:0000256" key="1">
    <source>
        <dbReference type="SAM" id="Phobius"/>
    </source>
</evidence>
<feature type="transmembrane region" description="Helical" evidence="1">
    <location>
        <begin position="345"/>
        <end position="361"/>
    </location>
</feature>
<dbReference type="EMBL" id="CP045482">
    <property type="protein sequence ID" value="QGR21736.1"/>
    <property type="molecule type" value="Genomic_DNA"/>
</dbReference>
<reference evidence="3 4" key="2">
    <citation type="submission" date="2019-10" db="EMBL/GenBank/DDBJ databases">
        <title>Genome Sequences from Six Type Strain Members of the Archaeal Family Sulfolobaceae: Acidianus ambivalens, Acidianus infernus, Metallosphaera prunae, Stygiolobus azoricus, Sulfolobus metallicus, and Sulfurisphaera ohwakuensis.</title>
        <authorList>
            <person name="Counts J.A."/>
            <person name="Kelly R.M."/>
        </authorList>
    </citation>
    <scope>NUCLEOTIDE SEQUENCE [LARGE SCALE GENOMIC DNA]</scope>
    <source>
        <strain evidence="3 4">LEI 10</strain>
    </source>
</reference>
<evidence type="ECO:0000313" key="2">
    <source>
        <dbReference type="EMBL" id="MQL55687.1"/>
    </source>
</evidence>
<feature type="transmembrane region" description="Helical" evidence="1">
    <location>
        <begin position="296"/>
        <end position="313"/>
    </location>
</feature>
<protein>
    <recommendedName>
        <fullName evidence="6">DUF2029 domain-containing protein</fullName>
    </recommendedName>
</protein>
<keyword evidence="4" id="KW-1185">Reference proteome</keyword>
<feature type="transmembrane region" description="Helical" evidence="1">
    <location>
        <begin position="267"/>
        <end position="284"/>
    </location>
</feature>
<dbReference type="KEGG" id="aamb:D1866_06790"/>
<dbReference type="EMBL" id="WHYS01000002">
    <property type="protein sequence ID" value="MQL55687.1"/>
    <property type="molecule type" value="Genomic_DNA"/>
</dbReference>
<organism evidence="3 4">
    <name type="scientific">Acidianus ambivalens</name>
    <name type="common">Desulfurolobus ambivalens</name>
    <dbReference type="NCBI Taxonomy" id="2283"/>
    <lineage>
        <taxon>Archaea</taxon>
        <taxon>Thermoproteota</taxon>
        <taxon>Thermoprotei</taxon>
        <taxon>Sulfolobales</taxon>
        <taxon>Sulfolobaceae</taxon>
        <taxon>Acidianus</taxon>
    </lineage>
</organism>
<dbReference type="AlphaFoldDB" id="A0A650CV72"/>
<sequence length="543" mass="62238">MDSRRLVTYIIIGSTILSVIFIISFRINILNNPVVAAVLALSFFSAIAIFVIALDPYILNPNRKINMIDDTIVAISILTYTLISIFLINGYGTDDMEYIATAINYLIHGINPYLQSYFPHNVEPTYLLNGNIASNYIYPPLSFLLYAPLYLILDLFKIKLYYINILNIIFEDLLAIIIYSQGRKKRDPIATLPIIFIFITSGLLAPSFAGVNSSVWAVFIALSYVYNGKKSGIFLALADSFNQIPWLITPFLLIYKKNDLLNVLKGFLTSILLVNVPFMIWNPYAFLHIITLDEKTIPVAFTGFTILNFTTLFSVEPWFFTYAMALSGAFLTYIYYRFFDRLKESLWIFPLIIMWFSWRTLTSYFIMWPQLMFLSIFNINSYNMEIPKISLSINRKEILSVLFVLLISLVSAGEFSHIQYVDQDPIQIINVIIPESEHNSTYINQLYIVVKNIKNETVNITLVRVSIPNCLNMVWNFTKVEIPPNSTGVIFAYTQNPALYINSTSFTVQVYSNCYISSYKVIRNFTEYNNTLIYESSISASGT</sequence>
<feature type="transmembrane region" description="Helical" evidence="1">
    <location>
        <begin position="194"/>
        <end position="226"/>
    </location>
</feature>
<feature type="transmembrane region" description="Helical" evidence="1">
    <location>
        <begin position="35"/>
        <end position="59"/>
    </location>
</feature>
<feature type="transmembrane region" description="Helical" evidence="1">
    <location>
        <begin position="136"/>
        <end position="153"/>
    </location>
</feature>
<gene>
    <name evidence="3" type="ORF">D1866_06790</name>
    <name evidence="2" type="ORF">GFB69_08030</name>
</gene>
<keyword evidence="1" id="KW-1133">Transmembrane helix</keyword>
<keyword evidence="1" id="KW-0812">Transmembrane</keyword>
<dbReference type="Proteomes" id="UP000474054">
    <property type="component" value="Unassembled WGS sequence"/>
</dbReference>
<evidence type="ECO:0000313" key="4">
    <source>
        <dbReference type="Proteomes" id="UP000426328"/>
    </source>
</evidence>
<accession>A0A650CV72</accession>
<feature type="transmembrane region" description="Helical" evidence="1">
    <location>
        <begin position="7"/>
        <end position="29"/>
    </location>
</feature>